<organism evidence="2 5">
    <name type="scientific">Pseudoduganella albidiflava</name>
    <dbReference type="NCBI Taxonomy" id="321983"/>
    <lineage>
        <taxon>Bacteria</taxon>
        <taxon>Pseudomonadati</taxon>
        <taxon>Pseudomonadota</taxon>
        <taxon>Betaproteobacteria</taxon>
        <taxon>Burkholderiales</taxon>
        <taxon>Oxalobacteraceae</taxon>
        <taxon>Telluria group</taxon>
        <taxon>Pseudoduganella</taxon>
    </lineage>
</organism>
<dbReference type="SUPFAM" id="SSF82171">
    <property type="entry name" value="DPP6 N-terminal domain-like"/>
    <property type="match status" value="1"/>
</dbReference>
<evidence type="ECO:0000313" key="3">
    <source>
        <dbReference type="EMBL" id="QBI01377.1"/>
    </source>
</evidence>
<dbReference type="InterPro" id="IPR011042">
    <property type="entry name" value="6-blade_b-propeller_TolB-like"/>
</dbReference>
<feature type="chain" id="PRO_5044601679" evidence="1">
    <location>
        <begin position="18"/>
        <end position="289"/>
    </location>
</feature>
<proteinExistence type="predicted"/>
<reference evidence="3 4" key="2">
    <citation type="submission" date="2019-02" db="EMBL/GenBank/DDBJ databases">
        <title>Draft Genome Sequences of Six Type Strains of the Genus Massilia.</title>
        <authorList>
            <person name="Miess H."/>
            <person name="Frediansyhah A."/>
            <person name="Gross H."/>
        </authorList>
    </citation>
    <scope>NUCLEOTIDE SEQUENCE [LARGE SCALE GENOMIC DNA]</scope>
    <source>
        <strain evidence="3 4">DSM 17472</strain>
    </source>
</reference>
<feature type="signal peptide" evidence="1">
    <location>
        <begin position="1"/>
        <end position="17"/>
    </location>
</feature>
<reference evidence="2" key="1">
    <citation type="journal article" date="2014" name="Int. J. Syst. Evol. Microbiol.">
        <title>Complete genome sequence of Corynebacterium casei LMG S-19264T (=DSM 44701T), isolated from a smear-ripened cheese.</title>
        <authorList>
            <consortium name="US DOE Joint Genome Institute (JGI-PGF)"/>
            <person name="Walter F."/>
            <person name="Albersmeier A."/>
            <person name="Kalinowski J."/>
            <person name="Ruckert C."/>
        </authorList>
    </citation>
    <scope>NUCLEOTIDE SEQUENCE</scope>
    <source>
        <strain evidence="2">KCTC 12343</strain>
    </source>
</reference>
<dbReference type="InterPro" id="IPR011659">
    <property type="entry name" value="WD40"/>
</dbReference>
<keyword evidence="4" id="KW-1185">Reference proteome</keyword>
<dbReference type="EMBL" id="CP036401">
    <property type="protein sequence ID" value="QBI01377.1"/>
    <property type="molecule type" value="Genomic_DNA"/>
</dbReference>
<gene>
    <name evidence="3" type="ORF">EYF70_11340</name>
    <name evidence="2" type="ORF">GCM10007387_18050</name>
</gene>
<dbReference type="AlphaFoldDB" id="A0A411WXI5"/>
<evidence type="ECO:0000256" key="1">
    <source>
        <dbReference type="SAM" id="SignalP"/>
    </source>
</evidence>
<dbReference type="RefSeq" id="WP_131145499.1">
    <property type="nucleotide sequence ID" value="NZ_BMWV01000003.1"/>
</dbReference>
<sequence>MKMIVGVILLSCSAVFAAPVAVADPAKFLPGVVSDDGAFGLTLAPDGAHALWVASGGGRERLVIMETRKVNGAWQAPSVAPFSGTPGWKDIDPMFSPDGKTLIFQSNRPVPDKPARKGFDIYAVERSAAGWGPVRHLGHDINTDESESSAAIAANGSIYFMKSAPGMDSDLWVSELRDGRYGVPRNLGLPINTQARESNPYVAPDESYLIYFSAATADDQPDLFISFRENGQWGAPRRLKAPINSADPADAEFTPFVHGHTLYLARQRRENGRFIENVYAYPFDAADYR</sequence>
<dbReference type="Proteomes" id="UP000628442">
    <property type="component" value="Unassembled WGS sequence"/>
</dbReference>
<reference evidence="2" key="3">
    <citation type="submission" date="2022-12" db="EMBL/GenBank/DDBJ databases">
        <authorList>
            <person name="Sun Q."/>
            <person name="Kim S."/>
        </authorList>
    </citation>
    <scope>NUCLEOTIDE SEQUENCE</scope>
    <source>
        <strain evidence="2">KCTC 12343</strain>
    </source>
</reference>
<evidence type="ECO:0000313" key="2">
    <source>
        <dbReference type="EMBL" id="GGY36145.1"/>
    </source>
</evidence>
<dbReference type="Proteomes" id="UP000292307">
    <property type="component" value="Chromosome"/>
</dbReference>
<accession>A0A411WXI5</accession>
<dbReference type="Pfam" id="PF07676">
    <property type="entry name" value="PD40"/>
    <property type="match status" value="2"/>
</dbReference>
<dbReference type="EMBL" id="BMWV01000003">
    <property type="protein sequence ID" value="GGY36145.1"/>
    <property type="molecule type" value="Genomic_DNA"/>
</dbReference>
<evidence type="ECO:0000313" key="4">
    <source>
        <dbReference type="Proteomes" id="UP000292307"/>
    </source>
</evidence>
<name>A0A411WXI5_9BURK</name>
<keyword evidence="1" id="KW-0732">Signal</keyword>
<dbReference type="OrthoDB" id="9809364at2"/>
<evidence type="ECO:0000313" key="5">
    <source>
        <dbReference type="Proteomes" id="UP000628442"/>
    </source>
</evidence>
<protein>
    <submittedName>
        <fullName evidence="2">Uncharacterized protein</fullName>
    </submittedName>
</protein>
<dbReference type="Gene3D" id="2.120.10.30">
    <property type="entry name" value="TolB, C-terminal domain"/>
    <property type="match status" value="1"/>
</dbReference>